<protein>
    <submittedName>
        <fullName evidence="2">Uncharacterized protein</fullName>
    </submittedName>
</protein>
<evidence type="ECO:0000313" key="2">
    <source>
        <dbReference type="EMBL" id="RIB17870.1"/>
    </source>
</evidence>
<dbReference type="EMBL" id="QKWP01000577">
    <property type="protein sequence ID" value="RIB17870.1"/>
    <property type="molecule type" value="Genomic_DNA"/>
</dbReference>
<evidence type="ECO:0000313" key="3">
    <source>
        <dbReference type="Proteomes" id="UP000266673"/>
    </source>
</evidence>
<gene>
    <name evidence="2" type="ORF">C2G38_2246130</name>
</gene>
<accession>A0A397V5Y2</accession>
<comment type="caution">
    <text evidence="2">The sequence shown here is derived from an EMBL/GenBank/DDBJ whole genome shotgun (WGS) entry which is preliminary data.</text>
</comment>
<feature type="compositionally biased region" description="Basic and acidic residues" evidence="1">
    <location>
        <begin position="353"/>
        <end position="379"/>
    </location>
</feature>
<feature type="region of interest" description="Disordered" evidence="1">
    <location>
        <begin position="204"/>
        <end position="302"/>
    </location>
</feature>
<evidence type="ECO:0000256" key="1">
    <source>
        <dbReference type="SAM" id="MobiDB-lite"/>
    </source>
</evidence>
<feature type="compositionally biased region" description="Basic and acidic residues" evidence="1">
    <location>
        <begin position="290"/>
        <end position="302"/>
    </location>
</feature>
<dbReference type="AlphaFoldDB" id="A0A397V5Y2"/>
<dbReference type="InterPro" id="IPR011990">
    <property type="entry name" value="TPR-like_helical_dom_sf"/>
</dbReference>
<name>A0A397V5Y2_9GLOM</name>
<dbReference type="OrthoDB" id="2444994at2759"/>
<feature type="region of interest" description="Disordered" evidence="1">
    <location>
        <begin position="353"/>
        <end position="385"/>
    </location>
</feature>
<dbReference type="Proteomes" id="UP000266673">
    <property type="component" value="Unassembled WGS sequence"/>
</dbReference>
<keyword evidence="3" id="KW-1185">Reference proteome</keyword>
<feature type="compositionally biased region" description="Polar residues" evidence="1">
    <location>
        <begin position="216"/>
        <end position="226"/>
    </location>
</feature>
<dbReference type="STRING" id="44941.A0A397V5Y2"/>
<feature type="compositionally biased region" description="Basic and acidic residues" evidence="1">
    <location>
        <begin position="271"/>
        <end position="282"/>
    </location>
</feature>
<proteinExistence type="predicted"/>
<feature type="region of interest" description="Disordered" evidence="1">
    <location>
        <begin position="326"/>
        <end position="345"/>
    </location>
</feature>
<dbReference type="Gene3D" id="1.25.40.10">
    <property type="entry name" value="Tetratricopeptide repeat domain"/>
    <property type="match status" value="1"/>
</dbReference>
<organism evidence="2 3">
    <name type="scientific">Gigaspora rosea</name>
    <dbReference type="NCBI Taxonomy" id="44941"/>
    <lineage>
        <taxon>Eukaryota</taxon>
        <taxon>Fungi</taxon>
        <taxon>Fungi incertae sedis</taxon>
        <taxon>Mucoromycota</taxon>
        <taxon>Glomeromycotina</taxon>
        <taxon>Glomeromycetes</taxon>
        <taxon>Diversisporales</taxon>
        <taxon>Gigasporaceae</taxon>
        <taxon>Gigaspora</taxon>
    </lineage>
</organism>
<sequence>MLNSKSINERFTQLFRAMVNVLVNFQKPQLEIDLVKIPTFVGGNQEPIEWLDLINRAFEANNILGTRRLAVAGPEETVEQYALNMNVLFRRLERDGNPYPEVVKAQMFVRGLRPDLLMFVQQFISRTLQEAIERARICELIIVRNLAVCGPTTVYNMAPNMVVEPPRLAQIVPSPTLQIASHVPSVIKNPVEQIISLLQENDSAVTSNDDDGNHPYPSTVQSSQRRVGQFLDKSRPRNETGGYVNTDRSERKKKTNPIDILPKVGLGIKPQGKEKPKDDEHRVPKKHKKDTPGKRELMDSSEDPLRDIRSLFNLEQVYQNGIGIKKGKQETSNNDEPAPTFSGSFHCYQNEMGVEKKERKTPKIDQKSKKTDHDDRTCDPSRCYQNGVNDPINKAKIGRVEERNNLGNSYQNGIGIEKYEPKAFNKYQKPTDTGHTGTTWGIERCYQNDIGITKTESKVTIYLPNMDHFDGTDNPKPCNENVIRAGKKGSNRIEVERRKPTAGCATLKAACEVWKTKIKLFKAQINSTKREKESRNERRMEKVLMICIGRGC</sequence>
<reference evidence="2 3" key="1">
    <citation type="submission" date="2018-06" db="EMBL/GenBank/DDBJ databases">
        <title>Comparative genomics reveals the genomic features of Rhizophagus irregularis, R. cerebriforme, R. diaphanum and Gigaspora rosea, and their symbiotic lifestyle signature.</title>
        <authorList>
            <person name="Morin E."/>
            <person name="San Clemente H."/>
            <person name="Chen E.C.H."/>
            <person name="De La Providencia I."/>
            <person name="Hainaut M."/>
            <person name="Kuo A."/>
            <person name="Kohler A."/>
            <person name="Murat C."/>
            <person name="Tang N."/>
            <person name="Roy S."/>
            <person name="Loubradou J."/>
            <person name="Henrissat B."/>
            <person name="Grigoriev I.V."/>
            <person name="Corradi N."/>
            <person name="Roux C."/>
            <person name="Martin F.M."/>
        </authorList>
    </citation>
    <scope>NUCLEOTIDE SEQUENCE [LARGE SCALE GENOMIC DNA]</scope>
    <source>
        <strain evidence="2 3">DAOM 194757</strain>
    </source>
</reference>